<dbReference type="CDD" id="cd07377">
    <property type="entry name" value="WHTH_GntR"/>
    <property type="match status" value="1"/>
</dbReference>
<dbReference type="SUPFAM" id="SSF48008">
    <property type="entry name" value="GntR ligand-binding domain-like"/>
    <property type="match status" value="1"/>
</dbReference>
<dbReference type="PANTHER" id="PTHR43537:SF51">
    <property type="entry name" value="HTH-TYPE TRANSCRIPTIONAL REGULATOR LGOR-RELATED"/>
    <property type="match status" value="1"/>
</dbReference>
<dbReference type="PANTHER" id="PTHR43537">
    <property type="entry name" value="TRANSCRIPTIONAL REGULATOR, GNTR FAMILY"/>
    <property type="match status" value="1"/>
</dbReference>
<feature type="domain" description="HTH gntR-type" evidence="4">
    <location>
        <begin position="3"/>
        <end position="71"/>
    </location>
</feature>
<dbReference type="EMBL" id="FXBB01000016">
    <property type="protein sequence ID" value="SMG31300.1"/>
    <property type="molecule type" value="Genomic_DNA"/>
</dbReference>
<dbReference type="InterPro" id="IPR011711">
    <property type="entry name" value="GntR_C"/>
</dbReference>
<evidence type="ECO:0000256" key="3">
    <source>
        <dbReference type="ARBA" id="ARBA00023163"/>
    </source>
</evidence>
<organism evidence="5 6">
    <name type="scientific">Dethiosulfovibrio salsuginis</name>
    <dbReference type="NCBI Taxonomy" id="561720"/>
    <lineage>
        <taxon>Bacteria</taxon>
        <taxon>Thermotogati</taxon>
        <taxon>Synergistota</taxon>
        <taxon>Synergistia</taxon>
        <taxon>Synergistales</taxon>
        <taxon>Dethiosulfovibrionaceae</taxon>
        <taxon>Dethiosulfovibrio</taxon>
    </lineage>
</organism>
<dbReference type="InterPro" id="IPR036390">
    <property type="entry name" value="WH_DNA-bd_sf"/>
</dbReference>
<dbReference type="InterPro" id="IPR036388">
    <property type="entry name" value="WH-like_DNA-bd_sf"/>
</dbReference>
<evidence type="ECO:0000259" key="4">
    <source>
        <dbReference type="PROSITE" id="PS50949"/>
    </source>
</evidence>
<dbReference type="STRING" id="561720.SAMN06275492_1161"/>
<evidence type="ECO:0000256" key="2">
    <source>
        <dbReference type="ARBA" id="ARBA00023125"/>
    </source>
</evidence>
<name>A0A1X7JT16_9BACT</name>
<dbReference type="OrthoDB" id="5093at2"/>
<dbReference type="Proteomes" id="UP000193355">
    <property type="component" value="Unassembled WGS sequence"/>
</dbReference>
<sequence>MAGKADEQAFSAIIDLIVDHQVAPGERLYEPDLVEKIGLSRTPIRQALGRLIAEGVLERIKGQKGYRIPTLDKEDLMQVFVARATLEGKATELAASWGTEEDVKELRDIVDQENRFVELYGNERKSVFADLNDRFHQKIILISNNHYFQRHFIQLYRRSSLYTFYYSPYYILDVGSEEYVARRRAGRHKSSEEHEKIVKAIEDRDGLRAKEAMENHIMGTVEHRLTLGML</sequence>
<dbReference type="AlphaFoldDB" id="A0A1X7JT16"/>
<dbReference type="GO" id="GO:0003677">
    <property type="term" value="F:DNA binding"/>
    <property type="evidence" value="ECO:0007669"/>
    <property type="project" value="UniProtKB-KW"/>
</dbReference>
<proteinExistence type="predicted"/>
<keyword evidence="3" id="KW-0804">Transcription</keyword>
<reference evidence="6" key="1">
    <citation type="submission" date="2017-04" db="EMBL/GenBank/DDBJ databases">
        <authorList>
            <person name="Varghese N."/>
            <person name="Submissions S."/>
        </authorList>
    </citation>
    <scope>NUCLEOTIDE SEQUENCE [LARGE SCALE GENOMIC DNA]</scope>
    <source>
        <strain evidence="6">USBA 82</strain>
    </source>
</reference>
<accession>A0A1X7JT16</accession>
<dbReference type="SMART" id="SM00895">
    <property type="entry name" value="FCD"/>
    <property type="match status" value="1"/>
</dbReference>
<dbReference type="GO" id="GO:0003700">
    <property type="term" value="F:DNA-binding transcription factor activity"/>
    <property type="evidence" value="ECO:0007669"/>
    <property type="project" value="InterPro"/>
</dbReference>
<dbReference type="InterPro" id="IPR008920">
    <property type="entry name" value="TF_FadR/GntR_C"/>
</dbReference>
<protein>
    <submittedName>
        <fullName evidence="5">Transcriptional regulator, GntR family</fullName>
    </submittedName>
</protein>
<dbReference type="RefSeq" id="WP_159448272.1">
    <property type="nucleotide sequence ID" value="NZ_FXBB01000016.1"/>
</dbReference>
<keyword evidence="2" id="KW-0238">DNA-binding</keyword>
<evidence type="ECO:0000256" key="1">
    <source>
        <dbReference type="ARBA" id="ARBA00023015"/>
    </source>
</evidence>
<dbReference type="Gene3D" id="1.10.10.10">
    <property type="entry name" value="Winged helix-like DNA-binding domain superfamily/Winged helix DNA-binding domain"/>
    <property type="match status" value="1"/>
</dbReference>
<dbReference type="PROSITE" id="PS50949">
    <property type="entry name" value="HTH_GNTR"/>
    <property type="match status" value="1"/>
</dbReference>
<dbReference type="SUPFAM" id="SSF46785">
    <property type="entry name" value="Winged helix' DNA-binding domain"/>
    <property type="match status" value="1"/>
</dbReference>
<keyword evidence="6" id="KW-1185">Reference proteome</keyword>
<keyword evidence="1" id="KW-0805">Transcription regulation</keyword>
<evidence type="ECO:0000313" key="5">
    <source>
        <dbReference type="EMBL" id="SMG31300.1"/>
    </source>
</evidence>
<gene>
    <name evidence="5" type="ORF">SAMN06275492_1161</name>
</gene>
<evidence type="ECO:0000313" key="6">
    <source>
        <dbReference type="Proteomes" id="UP000193355"/>
    </source>
</evidence>
<dbReference type="SMART" id="SM00345">
    <property type="entry name" value="HTH_GNTR"/>
    <property type="match status" value="1"/>
</dbReference>
<dbReference type="Pfam" id="PF07729">
    <property type="entry name" value="FCD"/>
    <property type="match status" value="1"/>
</dbReference>
<dbReference type="Gene3D" id="1.20.120.530">
    <property type="entry name" value="GntR ligand-binding domain-like"/>
    <property type="match status" value="1"/>
</dbReference>
<dbReference type="Pfam" id="PF00392">
    <property type="entry name" value="GntR"/>
    <property type="match status" value="1"/>
</dbReference>
<dbReference type="InterPro" id="IPR000524">
    <property type="entry name" value="Tscrpt_reg_HTH_GntR"/>
</dbReference>